<feature type="non-terminal residue" evidence="1">
    <location>
        <position position="340"/>
    </location>
</feature>
<protein>
    <recommendedName>
        <fullName evidence="2">Major capsid protein</fullName>
    </recommendedName>
</protein>
<dbReference type="AlphaFoldDB" id="A0A0F9DY26"/>
<evidence type="ECO:0000313" key="1">
    <source>
        <dbReference type="EMBL" id="KKL16693.1"/>
    </source>
</evidence>
<gene>
    <name evidence="1" type="ORF">LCGC14_2493020</name>
</gene>
<dbReference type="EMBL" id="LAZR01039562">
    <property type="protein sequence ID" value="KKL16693.1"/>
    <property type="molecule type" value="Genomic_DNA"/>
</dbReference>
<comment type="caution">
    <text evidence="1">The sequence shown here is derived from an EMBL/GenBank/DDBJ whole genome shotgun (WGS) entry which is preliminary data.</text>
</comment>
<proteinExistence type="predicted"/>
<accession>A0A0F9DY26</accession>
<name>A0A0F9DY26_9ZZZZ</name>
<evidence type="ECO:0008006" key="2">
    <source>
        <dbReference type="Google" id="ProtNLM"/>
    </source>
</evidence>
<reference evidence="1" key="1">
    <citation type="journal article" date="2015" name="Nature">
        <title>Complex archaea that bridge the gap between prokaryotes and eukaryotes.</title>
        <authorList>
            <person name="Spang A."/>
            <person name="Saw J.H."/>
            <person name="Jorgensen S.L."/>
            <person name="Zaremba-Niedzwiedzka K."/>
            <person name="Martijn J."/>
            <person name="Lind A.E."/>
            <person name="van Eijk R."/>
            <person name="Schleper C."/>
            <person name="Guy L."/>
            <person name="Ettema T.J."/>
        </authorList>
    </citation>
    <scope>NUCLEOTIDE SEQUENCE</scope>
</reference>
<organism evidence="1">
    <name type="scientific">marine sediment metagenome</name>
    <dbReference type="NCBI Taxonomy" id="412755"/>
    <lineage>
        <taxon>unclassified sequences</taxon>
        <taxon>metagenomes</taxon>
        <taxon>ecological metagenomes</taxon>
    </lineage>
</organism>
<sequence length="340" mass="38414">MADGLTIDQAVDLGYATLQSFKQDDFAITLKHQKYEAINNWFRKDKLQLDGGDRVTRYIQLGDTGNAAHVRLYESDTPNVANTDKEIKVEWTHARTSFSYDRIELAMNLGNKVRVYNYLKSRRMGAFREFADLLEEAAWTSPTSATDDLNPHGIPSWLSWGTDNNTGDFTGYNGHYNDGSQTTYNVGNIASASGTNDRWASYWADHNGNIDQSLLTKLSRAFRKCGFQAPLEPGKIFQYNTFGNFRLYSNDNVIGTLETLARNSDDRVGYDLGKYCGHTMYKGIPFVYVDILDTADTDTIMTDPIFGVNHDVFYPVVLKGEYFRIDKPRLNSAQPSVLTV</sequence>